<keyword evidence="3" id="KW-1185">Reference proteome</keyword>
<reference evidence="2" key="1">
    <citation type="journal article" date="2023" name="Mol. Phylogenet. Evol.">
        <title>Genome-scale phylogeny and comparative genomics of the fungal order Sordariales.</title>
        <authorList>
            <person name="Hensen N."/>
            <person name="Bonometti L."/>
            <person name="Westerberg I."/>
            <person name="Brannstrom I.O."/>
            <person name="Guillou S."/>
            <person name="Cros-Aarteil S."/>
            <person name="Calhoun S."/>
            <person name="Haridas S."/>
            <person name="Kuo A."/>
            <person name="Mondo S."/>
            <person name="Pangilinan J."/>
            <person name="Riley R."/>
            <person name="LaButti K."/>
            <person name="Andreopoulos B."/>
            <person name="Lipzen A."/>
            <person name="Chen C."/>
            <person name="Yan M."/>
            <person name="Daum C."/>
            <person name="Ng V."/>
            <person name="Clum A."/>
            <person name="Steindorff A."/>
            <person name="Ohm R.A."/>
            <person name="Martin F."/>
            <person name="Silar P."/>
            <person name="Natvig D.O."/>
            <person name="Lalanne C."/>
            <person name="Gautier V."/>
            <person name="Ament-Velasquez S.L."/>
            <person name="Kruys A."/>
            <person name="Hutchinson M.I."/>
            <person name="Powell A.J."/>
            <person name="Barry K."/>
            <person name="Miller A.N."/>
            <person name="Grigoriev I.V."/>
            <person name="Debuchy R."/>
            <person name="Gladieux P."/>
            <person name="Hiltunen Thoren M."/>
            <person name="Johannesson H."/>
        </authorList>
    </citation>
    <scope>NUCLEOTIDE SEQUENCE</scope>
    <source>
        <strain evidence="2">PSN309</strain>
    </source>
</reference>
<protein>
    <submittedName>
        <fullName evidence="2">Uncharacterized protein</fullName>
    </submittedName>
</protein>
<comment type="caution">
    <text evidence="2">The sequence shown here is derived from an EMBL/GenBank/DDBJ whole genome shotgun (WGS) entry which is preliminary data.</text>
</comment>
<evidence type="ECO:0000313" key="3">
    <source>
        <dbReference type="Proteomes" id="UP001302126"/>
    </source>
</evidence>
<evidence type="ECO:0000313" key="2">
    <source>
        <dbReference type="EMBL" id="KAK4192982.1"/>
    </source>
</evidence>
<name>A0AAN7ANU6_9PEZI</name>
<dbReference type="AlphaFoldDB" id="A0AAN7ANU6"/>
<feature type="region of interest" description="Disordered" evidence="1">
    <location>
        <begin position="48"/>
        <end position="83"/>
    </location>
</feature>
<dbReference type="Proteomes" id="UP001302126">
    <property type="component" value="Unassembled WGS sequence"/>
</dbReference>
<gene>
    <name evidence="2" type="ORF">QBC35DRAFT_482296</name>
</gene>
<reference evidence="2" key="2">
    <citation type="submission" date="2023-05" db="EMBL/GenBank/DDBJ databases">
        <authorList>
            <consortium name="Lawrence Berkeley National Laboratory"/>
            <person name="Steindorff A."/>
            <person name="Hensen N."/>
            <person name="Bonometti L."/>
            <person name="Westerberg I."/>
            <person name="Brannstrom I.O."/>
            <person name="Guillou S."/>
            <person name="Cros-Aarteil S."/>
            <person name="Calhoun S."/>
            <person name="Haridas S."/>
            <person name="Kuo A."/>
            <person name="Mondo S."/>
            <person name="Pangilinan J."/>
            <person name="Riley R."/>
            <person name="Labutti K."/>
            <person name="Andreopoulos B."/>
            <person name="Lipzen A."/>
            <person name="Chen C."/>
            <person name="Yanf M."/>
            <person name="Daum C."/>
            <person name="Ng V."/>
            <person name="Clum A."/>
            <person name="Ohm R."/>
            <person name="Martin F."/>
            <person name="Silar P."/>
            <person name="Natvig D."/>
            <person name="Lalanne C."/>
            <person name="Gautier V."/>
            <person name="Ament-Velasquez S.L."/>
            <person name="Kruys A."/>
            <person name="Hutchinson M.I."/>
            <person name="Powell A.J."/>
            <person name="Barry K."/>
            <person name="Miller A.N."/>
            <person name="Grigoriev I.V."/>
            <person name="Debuchy R."/>
            <person name="Gladieux P."/>
            <person name="Thoren M.H."/>
            <person name="Johannesson H."/>
        </authorList>
    </citation>
    <scope>NUCLEOTIDE SEQUENCE</scope>
    <source>
        <strain evidence="2">PSN309</strain>
    </source>
</reference>
<accession>A0AAN7ANU6</accession>
<feature type="compositionally biased region" description="Polar residues" evidence="1">
    <location>
        <begin position="52"/>
        <end position="68"/>
    </location>
</feature>
<evidence type="ECO:0000256" key="1">
    <source>
        <dbReference type="SAM" id="MobiDB-lite"/>
    </source>
</evidence>
<feature type="region of interest" description="Disordered" evidence="1">
    <location>
        <begin position="1"/>
        <end position="35"/>
    </location>
</feature>
<organism evidence="2 3">
    <name type="scientific">Podospora australis</name>
    <dbReference type="NCBI Taxonomy" id="1536484"/>
    <lineage>
        <taxon>Eukaryota</taxon>
        <taxon>Fungi</taxon>
        <taxon>Dikarya</taxon>
        <taxon>Ascomycota</taxon>
        <taxon>Pezizomycotina</taxon>
        <taxon>Sordariomycetes</taxon>
        <taxon>Sordariomycetidae</taxon>
        <taxon>Sordariales</taxon>
        <taxon>Podosporaceae</taxon>
        <taxon>Podospora</taxon>
    </lineage>
</organism>
<feature type="compositionally biased region" description="Basic and acidic residues" evidence="1">
    <location>
        <begin position="1"/>
        <end position="16"/>
    </location>
</feature>
<proteinExistence type="predicted"/>
<dbReference type="EMBL" id="MU864352">
    <property type="protein sequence ID" value="KAK4192982.1"/>
    <property type="molecule type" value="Genomic_DNA"/>
</dbReference>
<sequence length="108" mass="11927">MSDYKPHLDKAADRVKHPQPSPPSEEQQQQQGGLMQKVEQVTRNIPLVGTMLGSTNETEKNNAATQPEKTVAPSGPPDRPEHDAQIEEFLKDQHHSRKVVGDDQGPVS</sequence>